<comment type="caution">
    <text evidence="1">The sequence shown here is derived from an EMBL/GenBank/DDBJ whole genome shotgun (WGS) entry which is preliminary data.</text>
</comment>
<evidence type="ECO:0000313" key="1">
    <source>
        <dbReference type="EMBL" id="MBN8228395.1"/>
    </source>
</evidence>
<protein>
    <submittedName>
        <fullName evidence="1">Uncharacterized protein</fullName>
    </submittedName>
</protein>
<keyword evidence="2" id="KW-1185">Reference proteome</keyword>
<organism evidence="1 2">
    <name type="scientific">Corallococcus macrosporus</name>
    <dbReference type="NCBI Taxonomy" id="35"/>
    <lineage>
        <taxon>Bacteria</taxon>
        <taxon>Pseudomonadati</taxon>
        <taxon>Myxococcota</taxon>
        <taxon>Myxococcia</taxon>
        <taxon>Myxococcales</taxon>
        <taxon>Cystobacterineae</taxon>
        <taxon>Myxococcaceae</taxon>
        <taxon>Corallococcus</taxon>
    </lineage>
</organism>
<gene>
    <name evidence="1" type="ORF">JYK02_12870</name>
</gene>
<dbReference type="EMBL" id="JAFIMU010000007">
    <property type="protein sequence ID" value="MBN8228395.1"/>
    <property type="molecule type" value="Genomic_DNA"/>
</dbReference>
<name>A0ABS3D9Q4_9BACT</name>
<accession>A0ABS3D9Q4</accession>
<sequence>MRDAEPLPRPTREVSMYANWFEPRVRVAPELEARIQALCFTAEDAGD</sequence>
<dbReference type="Proteomes" id="UP000664052">
    <property type="component" value="Unassembled WGS sequence"/>
</dbReference>
<proteinExistence type="predicted"/>
<reference evidence="1 2" key="1">
    <citation type="submission" date="2021-02" db="EMBL/GenBank/DDBJ databases">
        <title>De Novo genome assembly of isolated myxobacteria.</title>
        <authorList>
            <person name="Stevens D.C."/>
        </authorList>
    </citation>
    <scope>NUCLEOTIDE SEQUENCE [LARGE SCALE GENOMIC DNA]</scope>
    <source>
        <strain evidence="1 2">ATCC 29039</strain>
    </source>
</reference>
<evidence type="ECO:0000313" key="2">
    <source>
        <dbReference type="Proteomes" id="UP000664052"/>
    </source>
</evidence>